<sequence>MENSGPAASDGRSVLATVRTSENDGRCFRSGEDGVEVEREVEVACMCAGTSVDDREAHPSGICDARALEVSEPNPLPHVAEERQMTECTGSMQTRNALHAVRGAPHAPEQNATQISTQESSIPSPCAGRALSSNLDAEARCKPLGAAGTPGAAPAEHQTVQDSQATTDAGSTLSDKDPSAPPSPGLDNSWIHASDFPRSLTGSLLDVSSNENRAQRRNLRRTAQSRKAAIKIASLNINGYGAPNIYHPANKWQHMGQVMRNKRIAVLMIQEAHLTQQRVDEIHSLVDRRLRIMHSEDPENPTGRAGIAFVLNKQFLKLQDVVEPTVIVAGRAMLLRLKIGDKEMRILNVYAPNASSENAQFWQTLRKHFDEHPSHKPDVMAGDFNMVEEVIDRLPIQSLDGKAVLKAFDDLKMDINVTDGWRATFPDDRRFTYRQQTLDGSKSRLDRIYVKHTHFETAREWKIEKCAITSDHDLVSAQIVNDEAPEIGRGRWTFPDFLLRDKVTMEYIIGKGAEAVAKVRLAQQSPRDPDNNAQTIFSALKSTITNKAKERERSLAPQAVMQLRKLEDELSEVLHDNSLNAEDCVRESNRITMEMEKVERERHLKERVHAKAHNFLEGETVSQYWSAVNREIKPRDVFYALKKTTLPGVDSEQPDYEKDSSKMAELAREYHKSLQEDGAEIHISPARQLHINEALGTVTKRVNEEQVELLEAKIGLHEVVNALEASGNAKSPGLDGITYEVYKSLNKIYEGTSDTEETTSFDVLDLLTEVFLDIAKHGVHEATNFTEGWMCPLYKKNDKNDIANYRPLTILNTDYKLFTKVWAMRFAQMAPSVLHESQAGFVPGRQIADQTKLIQSMIVYAEAFKKNGLIVALDQEKAYDKIDHAYLWQVLGKFGVPDSVINTIKSLYTHAQTGVMINGHLSSHYRVTRGVRQGDPLSCLLFDLAIEPLAAMLRASSLSGFDIPGHAEKLIANLFADDTTVFLAESDDFSTLQNILEKWCCASTAKFNINKTEIIPIGTEEFREHVLSTRTLRQGSEPIPPHLRIAKDGDAVRILGAWVGNNINNLSVWAPTIEKIDAHLDRWSKSHPTMEGRRLIVQMIVGGMTQYLTNVQGMPRKIEKRLVKRIRRFIWDDKTVPPVNTETLYMPIAQGGRAVLDIVARNEAIKLMWLRRYLNLGPERPIWAKVLDCIAATKVPLSQKNVPLDVRINVFLQSWHTEVGHKAPLPTRELVKTAQKHNV</sequence>
<dbReference type="Pfam" id="PF03372">
    <property type="entry name" value="Exo_endo_phos"/>
    <property type="match status" value="1"/>
</dbReference>
<protein>
    <recommendedName>
        <fullName evidence="2">Reverse transcriptase domain-containing protein</fullName>
    </recommendedName>
</protein>
<dbReference type="InterPro" id="IPR036691">
    <property type="entry name" value="Endo/exonu/phosph_ase_sf"/>
</dbReference>
<dbReference type="InterPro" id="IPR000477">
    <property type="entry name" value="RT_dom"/>
</dbReference>
<feature type="compositionally biased region" description="Polar residues" evidence="1">
    <location>
        <begin position="110"/>
        <end position="123"/>
    </location>
</feature>
<feature type="region of interest" description="Disordered" evidence="1">
    <location>
        <begin position="103"/>
        <end position="129"/>
    </location>
</feature>
<proteinExistence type="predicted"/>
<evidence type="ECO:0000313" key="3">
    <source>
        <dbReference type="EMBL" id="KAF5325465.1"/>
    </source>
</evidence>
<dbReference type="SUPFAM" id="SSF56672">
    <property type="entry name" value="DNA/RNA polymerases"/>
    <property type="match status" value="1"/>
</dbReference>
<dbReference type="PANTHER" id="PTHR19446">
    <property type="entry name" value="REVERSE TRANSCRIPTASES"/>
    <property type="match status" value="1"/>
</dbReference>
<comment type="caution">
    <text evidence="3">The sequence shown here is derived from an EMBL/GenBank/DDBJ whole genome shotgun (WGS) entry which is preliminary data.</text>
</comment>
<dbReference type="Gene3D" id="3.60.10.10">
    <property type="entry name" value="Endonuclease/exonuclease/phosphatase"/>
    <property type="match status" value="1"/>
</dbReference>
<evidence type="ECO:0000256" key="1">
    <source>
        <dbReference type="SAM" id="MobiDB-lite"/>
    </source>
</evidence>
<feature type="compositionally biased region" description="Polar residues" evidence="1">
    <location>
        <begin position="158"/>
        <end position="173"/>
    </location>
</feature>
<reference evidence="3 4" key="1">
    <citation type="journal article" date="2020" name="ISME J.">
        <title>Uncovering the hidden diversity of litter-decomposition mechanisms in mushroom-forming fungi.</title>
        <authorList>
            <person name="Floudas D."/>
            <person name="Bentzer J."/>
            <person name="Ahren D."/>
            <person name="Johansson T."/>
            <person name="Persson P."/>
            <person name="Tunlid A."/>
        </authorList>
    </citation>
    <scope>NUCLEOTIDE SEQUENCE [LARGE SCALE GENOMIC DNA]</scope>
    <source>
        <strain evidence="3 4">CBS 101986</strain>
    </source>
</reference>
<evidence type="ECO:0000313" key="4">
    <source>
        <dbReference type="Proteomes" id="UP000567179"/>
    </source>
</evidence>
<name>A0A8H5F6D2_9AGAR</name>
<dbReference type="Proteomes" id="UP000567179">
    <property type="component" value="Unassembled WGS sequence"/>
</dbReference>
<dbReference type="InterPro" id="IPR005135">
    <property type="entry name" value="Endo/exonuclease/phosphatase"/>
</dbReference>
<dbReference type="OrthoDB" id="416119at2759"/>
<feature type="compositionally biased region" description="Low complexity" evidence="1">
    <location>
        <begin position="143"/>
        <end position="155"/>
    </location>
</feature>
<gene>
    <name evidence="3" type="ORF">D9619_009740</name>
</gene>
<organism evidence="3 4">
    <name type="scientific">Psilocybe cf. subviscida</name>
    <dbReference type="NCBI Taxonomy" id="2480587"/>
    <lineage>
        <taxon>Eukaryota</taxon>
        <taxon>Fungi</taxon>
        <taxon>Dikarya</taxon>
        <taxon>Basidiomycota</taxon>
        <taxon>Agaricomycotina</taxon>
        <taxon>Agaricomycetes</taxon>
        <taxon>Agaricomycetidae</taxon>
        <taxon>Agaricales</taxon>
        <taxon>Agaricineae</taxon>
        <taxon>Strophariaceae</taxon>
        <taxon>Psilocybe</taxon>
    </lineage>
</organism>
<dbReference type="Pfam" id="PF00078">
    <property type="entry name" value="RVT_1"/>
    <property type="match status" value="1"/>
</dbReference>
<dbReference type="AlphaFoldDB" id="A0A8H5F6D2"/>
<dbReference type="GO" id="GO:0003824">
    <property type="term" value="F:catalytic activity"/>
    <property type="evidence" value="ECO:0007669"/>
    <property type="project" value="InterPro"/>
</dbReference>
<accession>A0A8H5F6D2</accession>
<dbReference type="SUPFAM" id="SSF56219">
    <property type="entry name" value="DNase I-like"/>
    <property type="match status" value="1"/>
</dbReference>
<keyword evidence="4" id="KW-1185">Reference proteome</keyword>
<dbReference type="CDD" id="cd01650">
    <property type="entry name" value="RT_nLTR_like"/>
    <property type="match status" value="1"/>
</dbReference>
<dbReference type="InterPro" id="IPR043502">
    <property type="entry name" value="DNA/RNA_pol_sf"/>
</dbReference>
<dbReference type="CDD" id="cd09076">
    <property type="entry name" value="L1-EN"/>
    <property type="match status" value="1"/>
</dbReference>
<dbReference type="PROSITE" id="PS50878">
    <property type="entry name" value="RT_POL"/>
    <property type="match status" value="1"/>
</dbReference>
<dbReference type="EMBL" id="JAACJJ010000015">
    <property type="protein sequence ID" value="KAF5325465.1"/>
    <property type="molecule type" value="Genomic_DNA"/>
</dbReference>
<feature type="region of interest" description="Disordered" evidence="1">
    <location>
        <begin position="142"/>
        <end position="193"/>
    </location>
</feature>
<evidence type="ECO:0000259" key="2">
    <source>
        <dbReference type="PROSITE" id="PS50878"/>
    </source>
</evidence>
<feature type="domain" description="Reverse transcriptase" evidence="2">
    <location>
        <begin position="774"/>
        <end position="1063"/>
    </location>
</feature>